<organism evidence="1 2">
    <name type="scientific">Cylindrobasidium torrendii FP15055 ss-10</name>
    <dbReference type="NCBI Taxonomy" id="1314674"/>
    <lineage>
        <taxon>Eukaryota</taxon>
        <taxon>Fungi</taxon>
        <taxon>Dikarya</taxon>
        <taxon>Basidiomycota</taxon>
        <taxon>Agaricomycotina</taxon>
        <taxon>Agaricomycetes</taxon>
        <taxon>Agaricomycetidae</taxon>
        <taxon>Agaricales</taxon>
        <taxon>Marasmiineae</taxon>
        <taxon>Physalacriaceae</taxon>
        <taxon>Cylindrobasidium</taxon>
    </lineage>
</organism>
<dbReference type="STRING" id="1314674.A0A0D7B7V4"/>
<evidence type="ECO:0000313" key="1">
    <source>
        <dbReference type="EMBL" id="KIY66633.1"/>
    </source>
</evidence>
<dbReference type="InterPro" id="IPR036322">
    <property type="entry name" value="WD40_repeat_dom_sf"/>
</dbReference>
<dbReference type="EMBL" id="KN880548">
    <property type="protein sequence ID" value="KIY66633.1"/>
    <property type="molecule type" value="Genomic_DNA"/>
</dbReference>
<reference evidence="1 2" key="1">
    <citation type="journal article" date="2015" name="Fungal Genet. Biol.">
        <title>Evolution of novel wood decay mechanisms in Agaricales revealed by the genome sequences of Fistulina hepatica and Cylindrobasidium torrendii.</title>
        <authorList>
            <person name="Floudas D."/>
            <person name="Held B.W."/>
            <person name="Riley R."/>
            <person name="Nagy L.G."/>
            <person name="Koehler G."/>
            <person name="Ransdell A.S."/>
            <person name="Younus H."/>
            <person name="Chow J."/>
            <person name="Chiniquy J."/>
            <person name="Lipzen A."/>
            <person name="Tritt A."/>
            <person name="Sun H."/>
            <person name="Haridas S."/>
            <person name="LaButti K."/>
            <person name="Ohm R.A."/>
            <person name="Kues U."/>
            <person name="Blanchette R.A."/>
            <person name="Grigoriev I.V."/>
            <person name="Minto R.E."/>
            <person name="Hibbett D.S."/>
        </authorList>
    </citation>
    <scope>NUCLEOTIDE SEQUENCE [LARGE SCALE GENOMIC DNA]</scope>
    <source>
        <strain evidence="1 2">FP15055 ss-10</strain>
    </source>
</reference>
<evidence type="ECO:0000313" key="2">
    <source>
        <dbReference type="Proteomes" id="UP000054007"/>
    </source>
</evidence>
<dbReference type="OrthoDB" id="3236053at2759"/>
<proteinExistence type="predicted"/>
<protein>
    <submittedName>
        <fullName evidence="1">Uncharacterized protein</fullName>
    </submittedName>
</protein>
<dbReference type="Proteomes" id="UP000054007">
    <property type="component" value="Unassembled WGS sequence"/>
</dbReference>
<dbReference type="AlphaFoldDB" id="A0A0D7B7V4"/>
<dbReference type="Gene3D" id="2.130.10.10">
    <property type="entry name" value="YVTN repeat-like/Quinoprotein amine dehydrogenase"/>
    <property type="match status" value="1"/>
</dbReference>
<keyword evidence="2" id="KW-1185">Reference proteome</keyword>
<dbReference type="InterPro" id="IPR015943">
    <property type="entry name" value="WD40/YVTN_repeat-like_dom_sf"/>
</dbReference>
<name>A0A0D7B7V4_9AGAR</name>
<dbReference type="SUPFAM" id="SSF50978">
    <property type="entry name" value="WD40 repeat-like"/>
    <property type="match status" value="1"/>
</dbReference>
<sequence>MDVSLDSIRFAFWKDRFAVSLPSSGVSIYLWQKGTYQKARPIVKKNVTCIKFMDEGSMLVGGTKDGSLWQCGVPNGILSALTNVKAVINDVSVDREEGRALVARYGGMCELVNLRHPRRGMSVMTFGNEDTIVRPAGGFGCKFLAGGQGALFGNVSGCALVWDTVKGSLVYGLSHEEGVMLILLWQAHDGTSASDVGYVVTATKRGSLYWWPQPASGMCLSYAWLHC</sequence>
<gene>
    <name evidence="1" type="ORF">CYLTODRAFT_354693</name>
</gene>
<accession>A0A0D7B7V4</accession>